<comment type="caution">
    <text evidence="1">The sequence shown here is derived from an EMBL/GenBank/DDBJ whole genome shotgun (WGS) entry which is preliminary data.</text>
</comment>
<proteinExistence type="predicted"/>
<sequence>MTLDLGFAAGLGIDMKQILLLVGVLALAGCGHSRMSYTPVPMGTFVEAQSIVEQVFLEDYVSDQRPQSVVVGPEYILLSDGLVTTGDSVASAAPIGVGAIAVGSSRSVTREEGQRIYYNSLGESTLHSRKFKANRYVILIRNTEGATLRRINTTNLDKAQRFLNALAFLRSERTR</sequence>
<evidence type="ECO:0000313" key="1">
    <source>
        <dbReference type="EMBL" id="GIZ90248.1"/>
    </source>
</evidence>
<accession>A0AA37CHH3</accession>
<protein>
    <submittedName>
        <fullName evidence="1">Uncharacterized protein</fullName>
    </submittedName>
</protein>
<gene>
    <name evidence="1" type="ORF">KAM435_35750</name>
    <name evidence="2" type="ORF">KAM436_36510</name>
</gene>
<reference evidence="1 4" key="1">
    <citation type="submission" date="2021-07" db="EMBL/GenBank/DDBJ databases">
        <title>Whole genome sequencing of carbapenem-resistant Pseudomonas spp. isolated in Japan.</title>
        <authorList>
            <person name="Suzuki M."/>
            <person name="Maehana S."/>
            <person name="Kitasato H."/>
        </authorList>
    </citation>
    <scope>NUCLEOTIDE SEQUENCE</scope>
    <source>
        <strain evidence="1">KAM435</strain>
        <strain evidence="2 4">KAM436</strain>
    </source>
</reference>
<evidence type="ECO:0000313" key="3">
    <source>
        <dbReference type="Proteomes" id="UP000887212"/>
    </source>
</evidence>
<organism evidence="1 3">
    <name type="scientific">Aquipseudomonas alcaligenes</name>
    <name type="common">Pseudomonas alcaligenes</name>
    <dbReference type="NCBI Taxonomy" id="43263"/>
    <lineage>
        <taxon>Bacteria</taxon>
        <taxon>Pseudomonadati</taxon>
        <taxon>Pseudomonadota</taxon>
        <taxon>Gammaproteobacteria</taxon>
        <taxon>Pseudomonadales</taxon>
        <taxon>Pseudomonadaceae</taxon>
        <taxon>Aquipseudomonas</taxon>
    </lineage>
</organism>
<dbReference type="Proteomes" id="UP000887212">
    <property type="component" value="Unassembled WGS sequence"/>
</dbReference>
<name>A0AA37CHH3_AQUAC</name>
<dbReference type="AlphaFoldDB" id="A0AA37CHH3"/>
<evidence type="ECO:0000313" key="4">
    <source>
        <dbReference type="Proteomes" id="UP000887228"/>
    </source>
</evidence>
<evidence type="ECO:0000313" key="2">
    <source>
        <dbReference type="EMBL" id="GIZ94683.1"/>
    </source>
</evidence>
<dbReference type="Proteomes" id="UP000887228">
    <property type="component" value="Unassembled WGS sequence"/>
</dbReference>
<dbReference type="EMBL" id="BPMT01000021">
    <property type="protein sequence ID" value="GIZ94683.1"/>
    <property type="molecule type" value="Genomic_DNA"/>
</dbReference>
<dbReference type="EMBL" id="BPMS01000022">
    <property type="protein sequence ID" value="GIZ90248.1"/>
    <property type="molecule type" value="Genomic_DNA"/>
</dbReference>
<dbReference type="RefSeq" id="WP_203787953.1">
    <property type="nucleotide sequence ID" value="NZ_AP024354.1"/>
</dbReference>